<evidence type="ECO:0000256" key="1">
    <source>
        <dbReference type="SAM" id="SignalP"/>
    </source>
</evidence>
<accession>A0AA88DYL4</accession>
<dbReference type="Proteomes" id="UP001187192">
    <property type="component" value="Unassembled WGS sequence"/>
</dbReference>
<organism evidence="2 3">
    <name type="scientific">Ficus carica</name>
    <name type="common">Common fig</name>
    <dbReference type="NCBI Taxonomy" id="3494"/>
    <lineage>
        <taxon>Eukaryota</taxon>
        <taxon>Viridiplantae</taxon>
        <taxon>Streptophyta</taxon>
        <taxon>Embryophyta</taxon>
        <taxon>Tracheophyta</taxon>
        <taxon>Spermatophyta</taxon>
        <taxon>Magnoliopsida</taxon>
        <taxon>eudicotyledons</taxon>
        <taxon>Gunneridae</taxon>
        <taxon>Pentapetalae</taxon>
        <taxon>rosids</taxon>
        <taxon>fabids</taxon>
        <taxon>Rosales</taxon>
        <taxon>Moraceae</taxon>
        <taxon>Ficeae</taxon>
        <taxon>Ficus</taxon>
    </lineage>
</organism>
<gene>
    <name evidence="2" type="ORF">TIFTF001_033612</name>
</gene>
<feature type="signal peptide" evidence="1">
    <location>
        <begin position="1"/>
        <end position="18"/>
    </location>
</feature>
<name>A0AA88DYL4_FICCA</name>
<proteinExistence type="predicted"/>
<reference evidence="2" key="1">
    <citation type="submission" date="2023-07" db="EMBL/GenBank/DDBJ databases">
        <title>draft genome sequence of fig (Ficus carica).</title>
        <authorList>
            <person name="Takahashi T."/>
            <person name="Nishimura K."/>
        </authorList>
    </citation>
    <scope>NUCLEOTIDE SEQUENCE</scope>
</reference>
<dbReference type="EMBL" id="BTGU01000185">
    <property type="protein sequence ID" value="GMN64542.1"/>
    <property type="molecule type" value="Genomic_DNA"/>
</dbReference>
<evidence type="ECO:0000313" key="2">
    <source>
        <dbReference type="EMBL" id="GMN64542.1"/>
    </source>
</evidence>
<feature type="chain" id="PRO_5041699727" evidence="1">
    <location>
        <begin position="19"/>
        <end position="44"/>
    </location>
</feature>
<sequence>MNFPDLVTLLLSIIPVATDRLCQTEIVPMVETSLAGSTGNSAKI</sequence>
<keyword evidence="1" id="KW-0732">Signal</keyword>
<evidence type="ECO:0000313" key="3">
    <source>
        <dbReference type="Proteomes" id="UP001187192"/>
    </source>
</evidence>
<comment type="caution">
    <text evidence="2">The sequence shown here is derived from an EMBL/GenBank/DDBJ whole genome shotgun (WGS) entry which is preliminary data.</text>
</comment>
<protein>
    <submittedName>
        <fullName evidence="2">Uncharacterized protein</fullName>
    </submittedName>
</protein>
<keyword evidence="3" id="KW-1185">Reference proteome</keyword>
<dbReference type="AlphaFoldDB" id="A0AA88DYL4"/>